<sequence length="205" mass="23571">MSGAERLSQANYKFVVVHRDKLSEEFADIVKIDSHYTNIVMRDIWNRDGNWSALQAQISASDIAELSITHFRAAAECRQSNFIEAYRWQLASYQAFLRAFNHMDRWGVRPLLSMCKDLYNLACRADYQLTTTGLPTTKIEEATRAINQGFSMCMTDREPQLSISRKWGTYSLANLLFALYLRQKAYNMCTSMIRAIKASELPALD</sequence>
<comment type="caution">
    <text evidence="1">The sequence shown here is derived from an EMBL/GenBank/DDBJ whole genome shotgun (WGS) entry which is preliminary data.</text>
</comment>
<organism evidence="1 2">
    <name type="scientific">Coemansia aciculifera</name>
    <dbReference type="NCBI Taxonomy" id="417176"/>
    <lineage>
        <taxon>Eukaryota</taxon>
        <taxon>Fungi</taxon>
        <taxon>Fungi incertae sedis</taxon>
        <taxon>Zoopagomycota</taxon>
        <taxon>Kickxellomycotina</taxon>
        <taxon>Kickxellomycetes</taxon>
        <taxon>Kickxellales</taxon>
        <taxon>Kickxellaceae</taxon>
        <taxon>Coemansia</taxon>
    </lineage>
</organism>
<keyword evidence="2" id="KW-1185">Reference proteome</keyword>
<dbReference type="Proteomes" id="UP001139981">
    <property type="component" value="Unassembled WGS sequence"/>
</dbReference>
<feature type="non-terminal residue" evidence="1">
    <location>
        <position position="205"/>
    </location>
</feature>
<evidence type="ECO:0000313" key="2">
    <source>
        <dbReference type="Proteomes" id="UP001139981"/>
    </source>
</evidence>
<proteinExistence type="predicted"/>
<evidence type="ECO:0000313" key="1">
    <source>
        <dbReference type="EMBL" id="KAJ2878650.1"/>
    </source>
</evidence>
<protein>
    <submittedName>
        <fullName evidence="1">COP9 signalosome (CSN) subunit</fullName>
    </submittedName>
</protein>
<name>A0ACC1LTR0_9FUNG</name>
<dbReference type="EMBL" id="JANBVB010003491">
    <property type="protein sequence ID" value="KAJ2878650.1"/>
    <property type="molecule type" value="Genomic_DNA"/>
</dbReference>
<accession>A0ACC1LTR0</accession>
<gene>
    <name evidence="1" type="primary">CSN12</name>
    <name evidence="1" type="ORF">IWW38_006275</name>
</gene>
<reference evidence="1" key="1">
    <citation type="submission" date="2022-07" db="EMBL/GenBank/DDBJ databases">
        <title>Phylogenomic reconstructions and comparative analyses of Kickxellomycotina fungi.</title>
        <authorList>
            <person name="Reynolds N.K."/>
            <person name="Stajich J.E."/>
            <person name="Barry K."/>
            <person name="Grigoriev I.V."/>
            <person name="Crous P."/>
            <person name="Smith M.E."/>
        </authorList>
    </citation>
    <scope>NUCLEOTIDE SEQUENCE</scope>
    <source>
        <strain evidence="1">CBS 190363</strain>
    </source>
</reference>